<evidence type="ECO:0000313" key="12">
    <source>
        <dbReference type="Proteomes" id="UP001595685"/>
    </source>
</evidence>
<keyword evidence="5" id="KW-0648">Protein biosynthesis</keyword>
<dbReference type="EC" id="6.1.1.11" evidence="1 7"/>
<dbReference type="SUPFAM" id="SSF46589">
    <property type="entry name" value="tRNA-binding arm"/>
    <property type="match status" value="1"/>
</dbReference>
<dbReference type="GO" id="GO:0004828">
    <property type="term" value="F:serine-tRNA ligase activity"/>
    <property type="evidence" value="ECO:0007669"/>
    <property type="project" value="UniProtKB-EC"/>
</dbReference>
<evidence type="ECO:0000256" key="2">
    <source>
        <dbReference type="ARBA" id="ARBA00022598"/>
    </source>
</evidence>
<evidence type="ECO:0000256" key="7">
    <source>
        <dbReference type="NCBIfam" id="TIGR00414"/>
    </source>
</evidence>
<evidence type="ECO:0000256" key="8">
    <source>
        <dbReference type="SAM" id="Coils"/>
    </source>
</evidence>
<evidence type="ECO:0000256" key="3">
    <source>
        <dbReference type="ARBA" id="ARBA00022741"/>
    </source>
</evidence>
<dbReference type="InterPro" id="IPR015866">
    <property type="entry name" value="Ser-tRNA-synth_1_N"/>
</dbReference>
<organism evidence="11 12">
    <name type="scientific">Aquipuribacter hungaricus</name>
    <dbReference type="NCBI Taxonomy" id="545624"/>
    <lineage>
        <taxon>Bacteria</taxon>
        <taxon>Bacillati</taxon>
        <taxon>Actinomycetota</taxon>
        <taxon>Actinomycetes</taxon>
        <taxon>Micrococcales</taxon>
        <taxon>Intrasporangiaceae</taxon>
        <taxon>Aquipuribacter</taxon>
    </lineage>
</organism>
<dbReference type="InterPro" id="IPR010978">
    <property type="entry name" value="tRNA-bd_arm"/>
</dbReference>
<feature type="domain" description="Aminoacyl-transfer RNA synthetases class-II family profile" evidence="10">
    <location>
        <begin position="144"/>
        <end position="411"/>
    </location>
</feature>
<evidence type="ECO:0000256" key="9">
    <source>
        <dbReference type="SAM" id="MobiDB-lite"/>
    </source>
</evidence>
<dbReference type="EMBL" id="JBHRWW010000012">
    <property type="protein sequence ID" value="MFC3689770.1"/>
    <property type="molecule type" value="Genomic_DNA"/>
</dbReference>
<evidence type="ECO:0000259" key="10">
    <source>
        <dbReference type="PROSITE" id="PS50862"/>
    </source>
</evidence>
<dbReference type="Gene3D" id="3.30.930.10">
    <property type="entry name" value="Bira Bifunctional Protein, Domain 2"/>
    <property type="match status" value="1"/>
</dbReference>
<evidence type="ECO:0000256" key="5">
    <source>
        <dbReference type="ARBA" id="ARBA00022917"/>
    </source>
</evidence>
<dbReference type="Gene3D" id="1.10.287.40">
    <property type="entry name" value="Serine-tRNA synthetase, tRNA binding domain"/>
    <property type="match status" value="1"/>
</dbReference>
<comment type="caution">
    <text evidence="11">The sequence shown here is derived from an EMBL/GenBank/DDBJ whole genome shotgun (WGS) entry which is preliminary data.</text>
</comment>
<dbReference type="PRINTS" id="PR00981">
    <property type="entry name" value="TRNASYNTHSER"/>
</dbReference>
<dbReference type="PANTHER" id="PTHR11778">
    <property type="entry name" value="SERYL-TRNA SYNTHETASE"/>
    <property type="match status" value="1"/>
</dbReference>
<feature type="region of interest" description="Disordered" evidence="9">
    <location>
        <begin position="1"/>
        <end position="26"/>
    </location>
</feature>
<dbReference type="SUPFAM" id="SSF55681">
    <property type="entry name" value="Class II aaRS and biotin synthetases"/>
    <property type="match status" value="1"/>
</dbReference>
<dbReference type="CDD" id="cd00770">
    <property type="entry name" value="SerRS_core"/>
    <property type="match status" value="1"/>
</dbReference>
<keyword evidence="6" id="KW-0030">Aminoacyl-tRNA synthetase</keyword>
<keyword evidence="12" id="KW-1185">Reference proteome</keyword>
<dbReference type="Proteomes" id="UP001595685">
    <property type="component" value="Unassembled WGS sequence"/>
</dbReference>
<dbReference type="InterPro" id="IPR006195">
    <property type="entry name" value="aa-tRNA-synth_II"/>
</dbReference>
<dbReference type="InterPro" id="IPR002317">
    <property type="entry name" value="Ser-tRNA-ligase_type_1"/>
</dbReference>
<evidence type="ECO:0000256" key="6">
    <source>
        <dbReference type="ARBA" id="ARBA00023146"/>
    </source>
</evidence>
<keyword evidence="8" id="KW-0175">Coiled coil</keyword>
<evidence type="ECO:0000256" key="1">
    <source>
        <dbReference type="ARBA" id="ARBA00012840"/>
    </source>
</evidence>
<reference evidence="12" key="1">
    <citation type="journal article" date="2019" name="Int. J. Syst. Evol. Microbiol.">
        <title>The Global Catalogue of Microorganisms (GCM) 10K type strain sequencing project: providing services to taxonomists for standard genome sequencing and annotation.</title>
        <authorList>
            <consortium name="The Broad Institute Genomics Platform"/>
            <consortium name="The Broad Institute Genome Sequencing Center for Infectious Disease"/>
            <person name="Wu L."/>
            <person name="Ma J."/>
        </authorList>
    </citation>
    <scope>NUCLEOTIDE SEQUENCE [LARGE SCALE GENOMIC DNA]</scope>
    <source>
        <strain evidence="12">NCAIM B.02333</strain>
    </source>
</reference>
<dbReference type="InterPro" id="IPR042103">
    <property type="entry name" value="SerRS_1_N_sf"/>
</dbReference>
<dbReference type="InterPro" id="IPR033729">
    <property type="entry name" value="SerRS_core"/>
</dbReference>
<dbReference type="PROSITE" id="PS50862">
    <property type="entry name" value="AA_TRNA_LIGASE_II"/>
    <property type="match status" value="1"/>
</dbReference>
<dbReference type="NCBIfam" id="TIGR00414">
    <property type="entry name" value="serS"/>
    <property type="match status" value="1"/>
</dbReference>
<dbReference type="PIRSF" id="PIRSF001529">
    <property type="entry name" value="Ser-tRNA-synth_IIa"/>
    <property type="match status" value="1"/>
</dbReference>
<dbReference type="RefSeq" id="WP_340291151.1">
    <property type="nucleotide sequence ID" value="NZ_JBBEOI010000032.1"/>
</dbReference>
<keyword evidence="4" id="KW-0067">ATP-binding</keyword>
<evidence type="ECO:0000256" key="4">
    <source>
        <dbReference type="ARBA" id="ARBA00022840"/>
    </source>
</evidence>
<protein>
    <recommendedName>
        <fullName evidence="1 7">Serine--tRNA ligase</fullName>
        <ecNumber evidence="1 7">6.1.1.11</ecNumber>
    </recommendedName>
</protein>
<dbReference type="Pfam" id="PF02403">
    <property type="entry name" value="Seryl_tRNA_N"/>
    <property type="match status" value="1"/>
</dbReference>
<dbReference type="InterPro" id="IPR045864">
    <property type="entry name" value="aa-tRNA-synth_II/BPL/LPL"/>
</dbReference>
<proteinExistence type="predicted"/>
<evidence type="ECO:0000313" key="11">
    <source>
        <dbReference type="EMBL" id="MFC3689770.1"/>
    </source>
</evidence>
<feature type="compositionally biased region" description="Basic and acidic residues" evidence="9">
    <location>
        <begin position="1"/>
        <end position="13"/>
    </location>
</feature>
<keyword evidence="2 11" id="KW-0436">Ligase</keyword>
<accession>A0ABV7WJW1</accession>
<sequence length="426" mass="45144">MIDIRALREDPQTARDSQTSRGADPTAVDAALAADVARREAVARFEALRAQQKASGKLVAAAPKDEKPALVAAAKQLSDDVKAAQADADAAEAALDAALRRIDNVVLPGVPPGGEDDFVVLREVGQVRDLVAEGVVGPDGAVPDHLAVAEGLRAIDVKRGAKVSGSRFYFLTGVGARLELALLSLAMDTALEAGFTPMITPTLVRPEIMAGTGFLGAHADEVYRLAADDLYLVGTSEVALAGYHSDEILDLSDGPVRYAGWSACYRREAGSHGKDTRGIIRVHQFHKVEMFAFCDAADAETEHERMLALEEGMLTALGLPYRVIDVAAGDLGSSAARKFDCEAWLPSQARWLELTSTSNCTTFQARRLDIRVRGEGGTTPVATLNGTLATTRWLVALLENNQQADGSVTVPAPLAARLGTDVLVPV</sequence>
<dbReference type="Pfam" id="PF00587">
    <property type="entry name" value="tRNA-synt_2b"/>
    <property type="match status" value="1"/>
</dbReference>
<keyword evidence="3" id="KW-0547">Nucleotide-binding</keyword>
<gene>
    <name evidence="11" type="primary">serS</name>
    <name evidence="11" type="ORF">ACFOLH_15585</name>
</gene>
<name>A0ABV7WJW1_9MICO</name>
<feature type="coiled-coil region" evidence="8">
    <location>
        <begin position="74"/>
        <end position="101"/>
    </location>
</feature>
<dbReference type="InterPro" id="IPR002314">
    <property type="entry name" value="aa-tRNA-synt_IIb"/>
</dbReference>